<sequence>MIPRLPTRPLEHAINDRVPLETLCGGAGCALLDGLRVADYVGDYRMRQSRYGEHDLIGASAQVFFEDDGAFIARHEGAALSRDYAVVIFATFLVIEFNAFTPDAHFLVLAPALAADDGARYQGLWAAQRIERLQLALSEPGAEAELFASVDRLLDTLNRAPDTAATQKPRRGNWLTRLLGRH</sequence>
<evidence type="ECO:0000313" key="2">
    <source>
        <dbReference type="Proteomes" id="UP000243807"/>
    </source>
</evidence>
<keyword evidence="2" id="KW-1185">Reference proteome</keyword>
<protein>
    <submittedName>
        <fullName evidence="1">Uncharacterized protein</fullName>
    </submittedName>
</protein>
<dbReference type="Proteomes" id="UP000243807">
    <property type="component" value="Chromosome"/>
</dbReference>
<reference evidence="1 2" key="1">
    <citation type="submission" date="2017-01" db="EMBL/GenBank/DDBJ databases">
        <title>Draft sequence of Acidihalobacter ferrooxidans strain DSM 14175 (strain V8).</title>
        <authorList>
            <person name="Khaleque H.N."/>
            <person name="Ramsay J.P."/>
            <person name="Murphy R.J.T."/>
            <person name="Kaksonen A.H."/>
            <person name="Boxall N.J."/>
            <person name="Watkin E.L.J."/>
        </authorList>
    </citation>
    <scope>NUCLEOTIDE SEQUENCE [LARGE SCALE GENOMIC DNA]</scope>
    <source>
        <strain evidence="1 2">V8</strain>
    </source>
</reference>
<dbReference type="STRING" id="1765967.BW247_01010"/>
<accession>A0A1P8UDE0</accession>
<name>A0A1P8UDE0_9GAMM</name>
<dbReference type="RefSeq" id="WP_076835197.1">
    <property type="nucleotide sequence ID" value="NZ_CP019434.1"/>
</dbReference>
<dbReference type="EMBL" id="CP019434">
    <property type="protein sequence ID" value="APZ41850.1"/>
    <property type="molecule type" value="Genomic_DNA"/>
</dbReference>
<organism evidence="1 2">
    <name type="scientific">Acidihalobacter ferrooxydans</name>
    <dbReference type="NCBI Taxonomy" id="1765967"/>
    <lineage>
        <taxon>Bacteria</taxon>
        <taxon>Pseudomonadati</taxon>
        <taxon>Pseudomonadota</taxon>
        <taxon>Gammaproteobacteria</taxon>
        <taxon>Chromatiales</taxon>
        <taxon>Ectothiorhodospiraceae</taxon>
        <taxon>Acidihalobacter</taxon>
    </lineage>
</organism>
<dbReference type="OrthoDB" id="5795705at2"/>
<dbReference type="KEGG" id="afy:BW247_01010"/>
<gene>
    <name evidence="1" type="ORF">BW247_01010</name>
</gene>
<proteinExistence type="predicted"/>
<evidence type="ECO:0000313" key="1">
    <source>
        <dbReference type="EMBL" id="APZ41850.1"/>
    </source>
</evidence>
<dbReference type="AlphaFoldDB" id="A0A1P8UDE0"/>